<dbReference type="InterPro" id="IPR039422">
    <property type="entry name" value="MarR/SlyA-like"/>
</dbReference>
<accession>A0ABU7VTI4</accession>
<sequence length="201" mass="22821">MNEACGGEADIVRCKEEWDLLEEADWLFRKMVRRFVKERDKVEVEGISLPGLLVLQKMIREGPQRLGDLAEQLDFTSGAVTGLCDRLEKKGFARRIRKNSDRRTVWLDVTPRGREMMDRNRNIGTACITTLFADFSAGELEAMKGFFKQLAYNLEQFSGTLNTLAENNAKQGLNSSAPLRQPKLQGEEAADRNRPGNFLSY</sequence>
<feature type="domain" description="HTH marR-type" evidence="3">
    <location>
        <begin position="17"/>
        <end position="152"/>
    </location>
</feature>
<organism evidence="4 5">
    <name type="scientific">Paenibacillus haidiansis</name>
    <dbReference type="NCBI Taxonomy" id="1574488"/>
    <lineage>
        <taxon>Bacteria</taxon>
        <taxon>Bacillati</taxon>
        <taxon>Bacillota</taxon>
        <taxon>Bacilli</taxon>
        <taxon>Bacillales</taxon>
        <taxon>Paenibacillaceae</taxon>
        <taxon>Paenibacillus</taxon>
    </lineage>
</organism>
<dbReference type="PROSITE" id="PS50995">
    <property type="entry name" value="HTH_MARR_2"/>
    <property type="match status" value="1"/>
</dbReference>
<comment type="caution">
    <text evidence="4">The sequence shown here is derived from an EMBL/GenBank/DDBJ whole genome shotgun (WGS) entry which is preliminary data.</text>
</comment>
<dbReference type="Gene3D" id="1.10.10.10">
    <property type="entry name" value="Winged helix-like DNA-binding domain superfamily/Winged helix DNA-binding domain"/>
    <property type="match status" value="1"/>
</dbReference>
<evidence type="ECO:0000256" key="2">
    <source>
        <dbReference type="SAM" id="MobiDB-lite"/>
    </source>
</evidence>
<evidence type="ECO:0000259" key="3">
    <source>
        <dbReference type="PROSITE" id="PS50995"/>
    </source>
</evidence>
<feature type="compositionally biased region" description="Basic and acidic residues" evidence="2">
    <location>
        <begin position="185"/>
        <end position="194"/>
    </location>
</feature>
<keyword evidence="5" id="KW-1185">Reference proteome</keyword>
<evidence type="ECO:0000313" key="5">
    <source>
        <dbReference type="Proteomes" id="UP001306950"/>
    </source>
</evidence>
<dbReference type="RefSeq" id="WP_331847252.1">
    <property type="nucleotide sequence ID" value="NZ_JAZHPZ010000006.1"/>
</dbReference>
<evidence type="ECO:0000313" key="4">
    <source>
        <dbReference type="EMBL" id="MEF2967031.1"/>
    </source>
</evidence>
<dbReference type="PANTHER" id="PTHR33164:SF43">
    <property type="entry name" value="HTH-TYPE TRANSCRIPTIONAL REPRESSOR YETL"/>
    <property type="match status" value="1"/>
</dbReference>
<dbReference type="SMART" id="SM00347">
    <property type="entry name" value="HTH_MARR"/>
    <property type="match status" value="1"/>
</dbReference>
<dbReference type="InterPro" id="IPR036388">
    <property type="entry name" value="WH-like_DNA-bd_sf"/>
</dbReference>
<feature type="region of interest" description="Disordered" evidence="2">
    <location>
        <begin position="172"/>
        <end position="201"/>
    </location>
</feature>
<dbReference type="InterPro" id="IPR000835">
    <property type="entry name" value="HTH_MarR-typ"/>
</dbReference>
<keyword evidence="1" id="KW-0238">DNA-binding</keyword>
<gene>
    <name evidence="4" type="ORF">V3851_14410</name>
</gene>
<dbReference type="InterPro" id="IPR036390">
    <property type="entry name" value="WH_DNA-bd_sf"/>
</dbReference>
<name>A0ABU7VTI4_9BACL</name>
<dbReference type="PANTHER" id="PTHR33164">
    <property type="entry name" value="TRANSCRIPTIONAL REGULATOR, MARR FAMILY"/>
    <property type="match status" value="1"/>
</dbReference>
<reference evidence="4 5" key="1">
    <citation type="submission" date="2024-02" db="EMBL/GenBank/DDBJ databases">
        <title>A nitrogen-fixing paenibacillus bacterium.</title>
        <authorList>
            <person name="Zhang W.L."/>
            <person name="Chen S.F."/>
        </authorList>
    </citation>
    <scope>NUCLEOTIDE SEQUENCE [LARGE SCALE GENOMIC DNA]</scope>
    <source>
        <strain evidence="4 5">M1</strain>
    </source>
</reference>
<dbReference type="PRINTS" id="PR00598">
    <property type="entry name" value="HTHMARR"/>
</dbReference>
<dbReference type="Pfam" id="PF01047">
    <property type="entry name" value="MarR"/>
    <property type="match status" value="1"/>
</dbReference>
<proteinExistence type="predicted"/>
<dbReference type="SUPFAM" id="SSF46785">
    <property type="entry name" value="Winged helix' DNA-binding domain"/>
    <property type="match status" value="1"/>
</dbReference>
<dbReference type="Proteomes" id="UP001306950">
    <property type="component" value="Unassembled WGS sequence"/>
</dbReference>
<dbReference type="EMBL" id="JAZHPZ010000006">
    <property type="protein sequence ID" value="MEF2967031.1"/>
    <property type="molecule type" value="Genomic_DNA"/>
</dbReference>
<evidence type="ECO:0000256" key="1">
    <source>
        <dbReference type="ARBA" id="ARBA00023125"/>
    </source>
</evidence>
<protein>
    <submittedName>
        <fullName evidence="4">MarR family transcriptional regulator</fullName>
    </submittedName>
</protein>